<protein>
    <submittedName>
        <fullName evidence="3">Uncharacterized protein</fullName>
    </submittedName>
</protein>
<keyword evidence="4" id="KW-1185">Reference proteome</keyword>
<dbReference type="VEuPathDB" id="FungiDB:RhiirA1_422455"/>
<feature type="compositionally biased region" description="Basic and acidic residues" evidence="1">
    <location>
        <begin position="45"/>
        <end position="62"/>
    </location>
</feature>
<dbReference type="Proteomes" id="UP000234323">
    <property type="component" value="Unassembled WGS sequence"/>
</dbReference>
<keyword evidence="2" id="KW-0472">Membrane</keyword>
<evidence type="ECO:0000313" key="4">
    <source>
        <dbReference type="Proteomes" id="UP000234323"/>
    </source>
</evidence>
<reference evidence="3 4" key="1">
    <citation type="submission" date="2015-10" db="EMBL/GenBank/DDBJ databases">
        <title>Genome analyses suggest a sexual origin of heterokaryosis in a supposedly ancient asexual fungus.</title>
        <authorList>
            <person name="Ropars J."/>
            <person name="Sedzielewska K."/>
            <person name="Noel J."/>
            <person name="Charron P."/>
            <person name="Farinelli L."/>
            <person name="Marton T."/>
            <person name="Kruger M."/>
            <person name="Pelin A."/>
            <person name="Brachmann A."/>
            <person name="Corradi N."/>
        </authorList>
    </citation>
    <scope>NUCLEOTIDE SEQUENCE [LARGE SCALE GENOMIC DNA]</scope>
    <source>
        <strain evidence="3 4">A4</strain>
    </source>
</reference>
<dbReference type="AlphaFoldDB" id="A0A2I1FXM3"/>
<feature type="transmembrane region" description="Helical" evidence="2">
    <location>
        <begin position="133"/>
        <end position="152"/>
    </location>
</feature>
<feature type="transmembrane region" description="Helical" evidence="2">
    <location>
        <begin position="164"/>
        <end position="183"/>
    </location>
</feature>
<accession>A0A2I1FXM3</accession>
<evidence type="ECO:0000313" key="3">
    <source>
        <dbReference type="EMBL" id="PKY39140.1"/>
    </source>
</evidence>
<feature type="compositionally biased region" description="Basic and acidic residues" evidence="1">
    <location>
        <begin position="1"/>
        <end position="10"/>
    </location>
</feature>
<feature type="region of interest" description="Disordered" evidence="1">
    <location>
        <begin position="102"/>
        <end position="121"/>
    </location>
</feature>
<dbReference type="VEuPathDB" id="FungiDB:FUN_018135"/>
<evidence type="ECO:0000256" key="2">
    <source>
        <dbReference type="SAM" id="Phobius"/>
    </source>
</evidence>
<keyword evidence="2" id="KW-1133">Transmembrane helix</keyword>
<proteinExistence type="predicted"/>
<name>A0A2I1FXM3_9GLOM</name>
<gene>
    <name evidence="3" type="ORF">RhiirA4_393024</name>
</gene>
<dbReference type="EMBL" id="LLXI01000052">
    <property type="protein sequence ID" value="PKY39140.1"/>
    <property type="molecule type" value="Genomic_DNA"/>
</dbReference>
<feature type="compositionally biased region" description="Basic and acidic residues" evidence="1">
    <location>
        <begin position="17"/>
        <end position="35"/>
    </location>
</feature>
<dbReference type="VEuPathDB" id="FungiDB:RhiirFUN_019529"/>
<comment type="caution">
    <text evidence="3">The sequence shown here is derived from an EMBL/GenBank/DDBJ whole genome shotgun (WGS) entry which is preliminary data.</text>
</comment>
<evidence type="ECO:0000256" key="1">
    <source>
        <dbReference type="SAM" id="MobiDB-lite"/>
    </source>
</evidence>
<feature type="region of interest" description="Disordered" evidence="1">
    <location>
        <begin position="1"/>
        <end position="62"/>
    </location>
</feature>
<organism evidence="3 4">
    <name type="scientific">Rhizophagus irregularis</name>
    <dbReference type="NCBI Taxonomy" id="588596"/>
    <lineage>
        <taxon>Eukaryota</taxon>
        <taxon>Fungi</taxon>
        <taxon>Fungi incertae sedis</taxon>
        <taxon>Mucoromycota</taxon>
        <taxon>Glomeromycotina</taxon>
        <taxon>Glomeromycetes</taxon>
        <taxon>Glomerales</taxon>
        <taxon>Glomeraceae</taxon>
        <taxon>Rhizophagus</taxon>
    </lineage>
</organism>
<keyword evidence="2" id="KW-0812">Transmembrane</keyword>
<sequence>MEKSNKDKTYSKNNNNLKEHQKMEKSSPEPLEKQKKNSRSHKRKPDSERDKQKAELERSGNELKKLLAQFGTKAKEADDIDRDTSELRDNIFELMTKAKSKTFNNPKSRHGAAPHQHETTTSSTSLTSLFSNIWNNLMSLIALIVRPIQVLYQSYERLYCSINWYLFLTCILVLELSIIGLIWKFKRAQYTYVYIEPYEAVVHGTYGVETTSWTYLSSMMDNMFDFFSEMKHGGRSFSSPNYDGLVPI</sequence>